<dbReference type="PROSITE" id="PS51257">
    <property type="entry name" value="PROKAR_LIPOPROTEIN"/>
    <property type="match status" value="1"/>
</dbReference>
<dbReference type="Proteomes" id="UP000421283">
    <property type="component" value="Unassembled WGS sequence"/>
</dbReference>
<feature type="transmembrane region" description="Helical" evidence="1">
    <location>
        <begin position="213"/>
        <end position="232"/>
    </location>
</feature>
<name>A0AA91A980_9BACT</name>
<keyword evidence="1" id="KW-0472">Membrane</keyword>
<proteinExistence type="predicted"/>
<keyword evidence="1" id="KW-0812">Transmembrane</keyword>
<feature type="transmembrane region" description="Helical" evidence="1">
    <location>
        <begin position="345"/>
        <end position="365"/>
    </location>
</feature>
<feature type="transmembrane region" description="Helical" evidence="1">
    <location>
        <begin position="185"/>
        <end position="201"/>
    </location>
</feature>
<evidence type="ECO:0000313" key="3">
    <source>
        <dbReference type="Proteomes" id="UP000421283"/>
    </source>
</evidence>
<evidence type="ECO:0000256" key="1">
    <source>
        <dbReference type="SAM" id="Phobius"/>
    </source>
</evidence>
<feature type="transmembrane region" description="Helical" evidence="1">
    <location>
        <begin position="110"/>
        <end position="126"/>
    </location>
</feature>
<organism evidence="2 3">
    <name type="scientific">Segatella copri</name>
    <dbReference type="NCBI Taxonomy" id="165179"/>
    <lineage>
        <taxon>Bacteria</taxon>
        <taxon>Pseudomonadati</taxon>
        <taxon>Bacteroidota</taxon>
        <taxon>Bacteroidia</taxon>
        <taxon>Bacteroidales</taxon>
        <taxon>Prevotellaceae</taxon>
        <taxon>Segatella</taxon>
    </lineage>
</organism>
<feature type="transmembrane region" description="Helical" evidence="1">
    <location>
        <begin position="7"/>
        <end position="28"/>
    </location>
</feature>
<protein>
    <recommendedName>
        <fullName evidence="4">Glycosyltransferase RgtA/B/C/D-like domain-containing protein</fullName>
    </recommendedName>
</protein>
<sequence>MNRIIKLSPWALLAIISFIVLYACSYYAHTNYRVLAFDQDIFYVIGRNWAEGKLPYVTAWDSKGPYIFFFNMLGYLITKSDIGVVLLESINFTFVSWCSYFFLGKYCSKKTSFIYTLFFIASYTIINSGGNQVGDCNLLLSVISIFLVYNWTRKYQDNIIEHPWKYAFIYGLFFASCLLSRLTNAVAICASILAIASILVFHKKWNNLIKNGIAFITGCCTFVLPFIIYFNIHNALSDMWYATFLYNIEYAIHSQPNAVTDTHFPLIYFTLYNISILSVLLSGIMAINCNARKKITYIWGFIAICTICWIIKSYANANYTISFLPIQFVAFIELSTLYKIDKKKLYLVGIYMISIVIIIGTGNYIRTTMCYESVARDMKKDAQYQIDMIKDIPKEDSFIFYNGLPFIYATQNIRPYYPYWICQDWAIENGISLRSKVRDCYAKGDAKWIIVLDYEHSNIKDILLDRYSISKEDKKNKITLFRLKNE</sequence>
<evidence type="ECO:0000313" key="2">
    <source>
        <dbReference type="EMBL" id="MQO93720.1"/>
    </source>
</evidence>
<reference evidence="3" key="1">
    <citation type="submission" date="2019-09" db="EMBL/GenBank/DDBJ databases">
        <title>Distinct polysaccharide growth profiles of human intestinal Prevotella copri isolates.</title>
        <authorList>
            <person name="Fehlner-Peach H."/>
            <person name="Magnabosco C."/>
            <person name="Raghavan V."/>
            <person name="Scher J.U."/>
            <person name="Tett A."/>
            <person name="Cox L.M."/>
            <person name="Gottsegen C."/>
            <person name="Watters A."/>
            <person name="Wiltshire- Gordon J.D."/>
            <person name="Segata N."/>
            <person name="Bonneau R."/>
            <person name="Littman D.R."/>
        </authorList>
    </citation>
    <scope>NUCLEOTIDE SEQUENCE [LARGE SCALE GENOMIC DNA]</scope>
    <source>
        <strain evidence="3">iAU3127</strain>
    </source>
</reference>
<comment type="caution">
    <text evidence="2">The sequence shown here is derived from an EMBL/GenBank/DDBJ whole genome shotgun (WGS) entry which is preliminary data.</text>
</comment>
<evidence type="ECO:0008006" key="4">
    <source>
        <dbReference type="Google" id="ProtNLM"/>
    </source>
</evidence>
<dbReference type="EMBL" id="VZAP01000168">
    <property type="protein sequence ID" value="MQO93720.1"/>
    <property type="molecule type" value="Genomic_DNA"/>
</dbReference>
<feature type="transmembrane region" description="Helical" evidence="1">
    <location>
        <begin position="266"/>
        <end position="288"/>
    </location>
</feature>
<keyword evidence="1" id="KW-1133">Transmembrane helix</keyword>
<accession>A0AA91A980</accession>
<feature type="transmembrane region" description="Helical" evidence="1">
    <location>
        <begin position="295"/>
        <end position="315"/>
    </location>
</feature>
<feature type="transmembrane region" description="Helical" evidence="1">
    <location>
        <begin position="321"/>
        <end position="338"/>
    </location>
</feature>
<feature type="transmembrane region" description="Helical" evidence="1">
    <location>
        <begin position="82"/>
        <end position="103"/>
    </location>
</feature>
<gene>
    <name evidence="2" type="ORF">F7D31_13850</name>
</gene>
<dbReference type="RefSeq" id="WP_153139676.1">
    <property type="nucleotide sequence ID" value="NZ_JAHOFA010000008.1"/>
</dbReference>
<dbReference type="AlphaFoldDB" id="A0AA91A980"/>